<evidence type="ECO:0000256" key="6">
    <source>
        <dbReference type="SAM" id="Phobius"/>
    </source>
</evidence>
<feature type="transmembrane region" description="Helical" evidence="6">
    <location>
        <begin position="238"/>
        <end position="255"/>
    </location>
</feature>
<feature type="transmembrane region" description="Helical" evidence="6">
    <location>
        <begin position="60"/>
        <end position="80"/>
    </location>
</feature>
<dbReference type="AlphaFoldDB" id="A0A538SJB5"/>
<evidence type="ECO:0000259" key="7">
    <source>
        <dbReference type="Pfam" id="PF00892"/>
    </source>
</evidence>
<reference evidence="8 9" key="1">
    <citation type="journal article" date="2019" name="Nat. Microbiol.">
        <title>Mediterranean grassland soil C-N compound turnover is dependent on rainfall and depth, and is mediated by genomically divergent microorganisms.</title>
        <authorList>
            <person name="Diamond S."/>
            <person name="Andeer P.F."/>
            <person name="Li Z."/>
            <person name="Crits-Christoph A."/>
            <person name="Burstein D."/>
            <person name="Anantharaman K."/>
            <person name="Lane K.R."/>
            <person name="Thomas B.C."/>
            <person name="Pan C."/>
            <person name="Northen T.R."/>
            <person name="Banfield J.F."/>
        </authorList>
    </citation>
    <scope>NUCLEOTIDE SEQUENCE [LARGE SCALE GENOMIC DNA]</scope>
    <source>
        <strain evidence="8">WS_3</strain>
    </source>
</reference>
<keyword evidence="2" id="KW-1003">Cell membrane</keyword>
<gene>
    <name evidence="8" type="ORF">E6K73_05690</name>
</gene>
<dbReference type="PANTHER" id="PTHR42920:SF5">
    <property type="entry name" value="EAMA DOMAIN-CONTAINING PROTEIN"/>
    <property type="match status" value="1"/>
</dbReference>
<feature type="transmembrane region" description="Helical" evidence="6">
    <location>
        <begin position="119"/>
        <end position="136"/>
    </location>
</feature>
<dbReference type="GO" id="GO:0005886">
    <property type="term" value="C:plasma membrane"/>
    <property type="evidence" value="ECO:0007669"/>
    <property type="project" value="UniProtKB-SubCell"/>
</dbReference>
<evidence type="ECO:0000313" key="9">
    <source>
        <dbReference type="Proteomes" id="UP000320184"/>
    </source>
</evidence>
<evidence type="ECO:0000256" key="3">
    <source>
        <dbReference type="ARBA" id="ARBA00022692"/>
    </source>
</evidence>
<evidence type="ECO:0000256" key="4">
    <source>
        <dbReference type="ARBA" id="ARBA00022989"/>
    </source>
</evidence>
<feature type="transmembrane region" description="Helical" evidence="6">
    <location>
        <begin position="148"/>
        <end position="166"/>
    </location>
</feature>
<feature type="domain" description="EamA" evidence="7">
    <location>
        <begin position="8"/>
        <end position="134"/>
    </location>
</feature>
<protein>
    <submittedName>
        <fullName evidence="8">DMT family transporter</fullName>
    </submittedName>
</protein>
<keyword evidence="5 6" id="KW-0472">Membrane</keyword>
<proteinExistence type="predicted"/>
<accession>A0A538SJB5</accession>
<dbReference type="InterPro" id="IPR000620">
    <property type="entry name" value="EamA_dom"/>
</dbReference>
<feature type="domain" description="EamA" evidence="7">
    <location>
        <begin position="145"/>
        <end position="275"/>
    </location>
</feature>
<comment type="subcellular location">
    <subcellularLocation>
        <location evidence="1">Cell membrane</location>
        <topology evidence="1">Multi-pass membrane protein</topology>
    </subcellularLocation>
</comment>
<dbReference type="Proteomes" id="UP000320184">
    <property type="component" value="Unassembled WGS sequence"/>
</dbReference>
<dbReference type="InterPro" id="IPR037185">
    <property type="entry name" value="EmrE-like"/>
</dbReference>
<evidence type="ECO:0000256" key="1">
    <source>
        <dbReference type="ARBA" id="ARBA00004651"/>
    </source>
</evidence>
<keyword evidence="4 6" id="KW-1133">Transmembrane helix</keyword>
<feature type="transmembrane region" description="Helical" evidence="6">
    <location>
        <begin position="35"/>
        <end position="53"/>
    </location>
</feature>
<sequence>MTPRAARLCMVAATLLWGATFVVIRDTLAHLDPLPLVFTRFVLAACLFAPWTARSLGARGATVWAGGVLSGLLCAGGYAFQSIGLTRTSAGSSAFLTSIGTLFAGLYAWPLLGHRPTRTLLLGIALATAGVVLLAPRGDWRPGPGEGWTLLGALAFGLEIIAVARFAPRVDPAVLTGVQALTVAVTLAPSGRRALEQLGRLPGEAWWRLGYLVLAGSVLAPLLQVVAQRSLPPGRIGLLFQLESVFALLFALTLGGERFTARWWAGSALILLAVTAVEARAARAPAASLPRAS</sequence>
<name>A0A538SJB5_UNCEI</name>
<feature type="transmembrane region" description="Helical" evidence="6">
    <location>
        <begin position="205"/>
        <end position="226"/>
    </location>
</feature>
<feature type="transmembrane region" description="Helical" evidence="6">
    <location>
        <begin position="261"/>
        <end position="281"/>
    </location>
</feature>
<keyword evidence="3 6" id="KW-0812">Transmembrane</keyword>
<evidence type="ECO:0000256" key="5">
    <source>
        <dbReference type="ARBA" id="ARBA00023136"/>
    </source>
</evidence>
<dbReference type="EMBL" id="VBOT01000071">
    <property type="protein sequence ID" value="TMQ51458.1"/>
    <property type="molecule type" value="Genomic_DNA"/>
</dbReference>
<evidence type="ECO:0000256" key="2">
    <source>
        <dbReference type="ARBA" id="ARBA00022475"/>
    </source>
</evidence>
<evidence type="ECO:0000313" key="8">
    <source>
        <dbReference type="EMBL" id="TMQ51458.1"/>
    </source>
</evidence>
<dbReference type="SUPFAM" id="SSF103481">
    <property type="entry name" value="Multidrug resistance efflux transporter EmrE"/>
    <property type="match status" value="2"/>
</dbReference>
<comment type="caution">
    <text evidence="8">The sequence shown here is derived from an EMBL/GenBank/DDBJ whole genome shotgun (WGS) entry which is preliminary data.</text>
</comment>
<feature type="transmembrane region" description="Helical" evidence="6">
    <location>
        <begin position="92"/>
        <end position="112"/>
    </location>
</feature>
<dbReference type="PANTHER" id="PTHR42920">
    <property type="entry name" value="OS03G0707200 PROTEIN-RELATED"/>
    <property type="match status" value="1"/>
</dbReference>
<organism evidence="8 9">
    <name type="scientific">Eiseniibacteriota bacterium</name>
    <dbReference type="NCBI Taxonomy" id="2212470"/>
    <lineage>
        <taxon>Bacteria</taxon>
        <taxon>Candidatus Eiseniibacteriota</taxon>
    </lineage>
</organism>
<dbReference type="Pfam" id="PF00892">
    <property type="entry name" value="EamA"/>
    <property type="match status" value="2"/>
</dbReference>
<dbReference type="InterPro" id="IPR051258">
    <property type="entry name" value="Diverse_Substrate_Transporter"/>
</dbReference>